<accession>A0A075JF66</accession>
<dbReference type="Gene3D" id="2.30.110.10">
    <property type="entry name" value="Electron Transport, Fmn-binding Protein, Chain A"/>
    <property type="match status" value="1"/>
</dbReference>
<dbReference type="Pfam" id="PF12900">
    <property type="entry name" value="Pyridox_ox_2"/>
    <property type="match status" value="1"/>
</dbReference>
<dbReference type="EMBL" id="CP008889">
    <property type="protein sequence ID" value="AIF39892.1"/>
    <property type="molecule type" value="Genomic_DNA"/>
</dbReference>
<dbReference type="RefSeq" id="WP_038566515.1">
    <property type="nucleotide sequence ID" value="NZ_CP008889.1"/>
</dbReference>
<name>A0A075JF66_9MICO</name>
<dbReference type="SUPFAM" id="SSF50475">
    <property type="entry name" value="FMN-binding split barrel"/>
    <property type="match status" value="1"/>
</dbReference>
<organism evidence="1 2">
    <name type="scientific">Dermacoccus nishinomiyaensis</name>
    <dbReference type="NCBI Taxonomy" id="1274"/>
    <lineage>
        <taxon>Bacteria</taxon>
        <taxon>Bacillati</taxon>
        <taxon>Actinomycetota</taxon>
        <taxon>Actinomycetes</taxon>
        <taxon>Micrococcales</taxon>
        <taxon>Dermacoccaceae</taxon>
        <taxon>Dermacoccus</taxon>
    </lineage>
</organism>
<evidence type="ECO:0000313" key="2">
    <source>
        <dbReference type="Proteomes" id="UP000027986"/>
    </source>
</evidence>
<evidence type="ECO:0000313" key="1">
    <source>
        <dbReference type="EMBL" id="AIF39892.1"/>
    </source>
</evidence>
<reference evidence="1 2" key="1">
    <citation type="submission" date="2014-07" db="EMBL/GenBank/DDBJ databases">
        <title>Genome Sequencing of Dermacoccus nishinomiyaensis.</title>
        <authorList>
            <person name="Hong K.W."/>
            <person name="Chan K.G."/>
        </authorList>
    </citation>
    <scope>NUCLEOTIDE SEQUENCE [LARGE SCALE GENOMIC DNA]</scope>
    <source>
        <strain evidence="1 2">M25</strain>
    </source>
</reference>
<dbReference type="Proteomes" id="UP000027986">
    <property type="component" value="Chromosome"/>
</dbReference>
<dbReference type="KEGG" id="dni:HX89_01625"/>
<dbReference type="eggNOG" id="COG3467">
    <property type="taxonomic scope" value="Bacteria"/>
</dbReference>
<dbReference type="InterPro" id="IPR012349">
    <property type="entry name" value="Split_barrel_FMN-bd"/>
</dbReference>
<dbReference type="AlphaFoldDB" id="A0A075JF66"/>
<dbReference type="OrthoDB" id="7062584at2"/>
<dbReference type="GeneID" id="41839945"/>
<keyword evidence="2" id="KW-1185">Reference proteome</keyword>
<dbReference type="HOGENOM" id="CLU_127487_0_1_11"/>
<sequence>MPDFQADHDVINALAEDECWAFLAQHAFGRLAYTLVGEAQIVPINYVSDAGAIFFRTAEGSKLLGVTMNSDVAFEVDDLNGSGRFGDGEASSVIVRGHAEVLEGAEKARAEQLPLRPWVPTEKHTIVRITMTEITGRRFQLSKPWRHMQP</sequence>
<proteinExistence type="predicted"/>
<gene>
    <name evidence="1" type="ORF">HX89_01625</name>
</gene>
<protein>
    <submittedName>
        <fullName evidence="1">Pyridoxamine 5'-phosphate oxidase</fullName>
    </submittedName>
</protein>
<dbReference type="InterPro" id="IPR024747">
    <property type="entry name" value="Pyridox_Oxase-rel"/>
</dbReference>